<dbReference type="GO" id="GO:0006508">
    <property type="term" value="P:proteolysis"/>
    <property type="evidence" value="ECO:0007669"/>
    <property type="project" value="UniProtKB-KW"/>
</dbReference>
<proteinExistence type="inferred from homology"/>
<reference evidence="6" key="1">
    <citation type="journal article" date="2019" name="Int. J. Syst. Evol. Microbiol.">
        <title>The Global Catalogue of Microorganisms (GCM) 10K type strain sequencing project: providing services to taxonomists for standard genome sequencing and annotation.</title>
        <authorList>
            <consortium name="The Broad Institute Genomics Platform"/>
            <consortium name="The Broad Institute Genome Sequencing Center for Infectious Disease"/>
            <person name="Wu L."/>
            <person name="Ma J."/>
        </authorList>
    </citation>
    <scope>NUCLEOTIDE SEQUENCE [LARGE SCALE GENOMIC DNA]</scope>
    <source>
        <strain evidence="6">CCUG 59129</strain>
    </source>
</reference>
<organism evidence="5 6">
    <name type="scientific">Paenibacillus chungangensis</name>
    <dbReference type="NCBI Taxonomy" id="696535"/>
    <lineage>
        <taxon>Bacteria</taxon>
        <taxon>Bacillati</taxon>
        <taxon>Bacillota</taxon>
        <taxon>Bacilli</taxon>
        <taxon>Bacillales</taxon>
        <taxon>Paenibacillaceae</taxon>
        <taxon>Paenibacillus</taxon>
    </lineage>
</organism>
<evidence type="ECO:0000313" key="6">
    <source>
        <dbReference type="Proteomes" id="UP001596989"/>
    </source>
</evidence>
<dbReference type="NCBIfam" id="TIGR00072">
    <property type="entry name" value="hydrog_prot"/>
    <property type="match status" value="1"/>
</dbReference>
<dbReference type="SUPFAM" id="SSF53163">
    <property type="entry name" value="HybD-like"/>
    <property type="match status" value="1"/>
</dbReference>
<dbReference type="Gene3D" id="3.40.50.1450">
    <property type="entry name" value="HybD-like"/>
    <property type="match status" value="1"/>
</dbReference>
<keyword evidence="3" id="KW-0064">Aspartyl protease</keyword>
<keyword evidence="4" id="KW-0378">Hydrolase</keyword>
<evidence type="ECO:0000256" key="4">
    <source>
        <dbReference type="ARBA" id="ARBA00022801"/>
    </source>
</evidence>
<accession>A0ABW3HNF1</accession>
<dbReference type="InterPro" id="IPR000671">
    <property type="entry name" value="Peptidase_A31"/>
</dbReference>
<protein>
    <submittedName>
        <fullName evidence="5">Hydrogenase maturation protease</fullName>
    </submittedName>
</protein>
<dbReference type="PANTHER" id="PTHR30302">
    <property type="entry name" value="HYDROGENASE 1 MATURATION PROTEASE"/>
    <property type="match status" value="1"/>
</dbReference>
<evidence type="ECO:0000256" key="1">
    <source>
        <dbReference type="ARBA" id="ARBA00006814"/>
    </source>
</evidence>
<comment type="similarity">
    <text evidence="1">Belongs to the peptidase A31 family.</text>
</comment>
<dbReference type="CDD" id="cd00518">
    <property type="entry name" value="H2MP"/>
    <property type="match status" value="1"/>
</dbReference>
<evidence type="ECO:0000256" key="2">
    <source>
        <dbReference type="ARBA" id="ARBA00022670"/>
    </source>
</evidence>
<gene>
    <name evidence="5" type="ORF">ACFQ2I_06470</name>
</gene>
<keyword evidence="6" id="KW-1185">Reference proteome</keyword>
<sequence>MKKVLVLGIGNRLMRDDGIGVYIAETLLKENESGEIQYLVGETDIDFCLRVMEGVDRLIIVDAVKSDREVGDVSCHPIEEIGFFQLGISIHDLHLFSIIPVMYPLLHVTVIGIDVECVDFGLGLGQVLELQFPRIVHDVRSMVCSLLDE</sequence>
<dbReference type="GO" id="GO:0008233">
    <property type="term" value="F:peptidase activity"/>
    <property type="evidence" value="ECO:0007669"/>
    <property type="project" value="UniProtKB-KW"/>
</dbReference>
<evidence type="ECO:0000256" key="3">
    <source>
        <dbReference type="ARBA" id="ARBA00022750"/>
    </source>
</evidence>
<dbReference type="RefSeq" id="WP_377562869.1">
    <property type="nucleotide sequence ID" value="NZ_JBHTJZ010000005.1"/>
</dbReference>
<evidence type="ECO:0000313" key="5">
    <source>
        <dbReference type="EMBL" id="MFD0959034.1"/>
    </source>
</evidence>
<dbReference type="InterPro" id="IPR023430">
    <property type="entry name" value="Pept_HybD-like_dom_sf"/>
</dbReference>
<dbReference type="EMBL" id="JBHTJZ010000005">
    <property type="protein sequence ID" value="MFD0959034.1"/>
    <property type="molecule type" value="Genomic_DNA"/>
</dbReference>
<name>A0ABW3HNF1_9BACL</name>
<comment type="caution">
    <text evidence="5">The sequence shown here is derived from an EMBL/GenBank/DDBJ whole genome shotgun (WGS) entry which is preliminary data.</text>
</comment>
<dbReference type="PANTHER" id="PTHR30302:SF1">
    <property type="entry name" value="HYDROGENASE 2 MATURATION PROTEASE"/>
    <property type="match status" value="1"/>
</dbReference>
<dbReference type="PRINTS" id="PR00446">
    <property type="entry name" value="HYDRGNUPTAKE"/>
</dbReference>
<dbReference type="Pfam" id="PF01750">
    <property type="entry name" value="HycI"/>
    <property type="match status" value="1"/>
</dbReference>
<keyword evidence="2 5" id="KW-0645">Protease</keyword>
<dbReference type="Proteomes" id="UP001596989">
    <property type="component" value="Unassembled WGS sequence"/>
</dbReference>